<dbReference type="Proteomes" id="UP001432322">
    <property type="component" value="Unassembled WGS sequence"/>
</dbReference>
<dbReference type="SMART" id="SM00249">
    <property type="entry name" value="PHD"/>
    <property type="match status" value="1"/>
</dbReference>
<keyword evidence="9" id="KW-1185">Reference proteome</keyword>
<evidence type="ECO:0000256" key="3">
    <source>
        <dbReference type="ARBA" id="ARBA00022833"/>
    </source>
</evidence>
<name>A0AAV5VMA1_9BILA</name>
<evidence type="ECO:0000256" key="2">
    <source>
        <dbReference type="ARBA" id="ARBA00022771"/>
    </source>
</evidence>
<dbReference type="Gene3D" id="3.30.40.10">
    <property type="entry name" value="Zinc/RING finger domain, C3HC4 (zinc finger)"/>
    <property type="match status" value="1"/>
</dbReference>
<dbReference type="GO" id="GO:0034967">
    <property type="term" value="C:Set3 complex"/>
    <property type="evidence" value="ECO:0007669"/>
    <property type="project" value="TreeGrafter"/>
</dbReference>
<feature type="domain" description="PHD-type" evidence="7">
    <location>
        <begin position="45"/>
        <end position="95"/>
    </location>
</feature>
<evidence type="ECO:0000256" key="4">
    <source>
        <dbReference type="ARBA" id="ARBA00022853"/>
    </source>
</evidence>
<dbReference type="PROSITE" id="PS50016">
    <property type="entry name" value="ZF_PHD_2"/>
    <property type="match status" value="1"/>
</dbReference>
<organism evidence="8 9">
    <name type="scientific">Pristionchus fissidentatus</name>
    <dbReference type="NCBI Taxonomy" id="1538716"/>
    <lineage>
        <taxon>Eukaryota</taxon>
        <taxon>Metazoa</taxon>
        <taxon>Ecdysozoa</taxon>
        <taxon>Nematoda</taxon>
        <taxon>Chromadorea</taxon>
        <taxon>Rhabditida</taxon>
        <taxon>Rhabditina</taxon>
        <taxon>Diplogasteromorpha</taxon>
        <taxon>Diplogasteroidea</taxon>
        <taxon>Neodiplogasteridae</taxon>
        <taxon>Pristionchus</taxon>
    </lineage>
</organism>
<protein>
    <recommendedName>
        <fullName evidence="7">PHD-type domain-containing protein</fullName>
    </recommendedName>
</protein>
<evidence type="ECO:0000256" key="5">
    <source>
        <dbReference type="PROSITE-ProRule" id="PRU00146"/>
    </source>
</evidence>
<evidence type="ECO:0000256" key="1">
    <source>
        <dbReference type="ARBA" id="ARBA00022723"/>
    </source>
</evidence>
<keyword evidence="4" id="KW-0156">Chromatin regulator</keyword>
<dbReference type="SUPFAM" id="SSF57903">
    <property type="entry name" value="FYVE/PHD zinc finger"/>
    <property type="match status" value="1"/>
</dbReference>
<feature type="region of interest" description="Disordered" evidence="6">
    <location>
        <begin position="1"/>
        <end position="22"/>
    </location>
</feature>
<keyword evidence="2 5" id="KW-0863">Zinc-finger</keyword>
<feature type="non-terminal residue" evidence="8">
    <location>
        <position position="1"/>
    </location>
</feature>
<sequence>EEEEEEETNEEGKTVESDDETNSSLSLLSIYYSNKKADVDDFDWAVQCICGQDDDDGEAMVGCDNCVRWQHVECLYPRTKKAPEGKFLCTVCLPRETELSPGEARAYQAYMKKQKEKGAIRLTRSA</sequence>
<evidence type="ECO:0000259" key="7">
    <source>
        <dbReference type="PROSITE" id="PS50016"/>
    </source>
</evidence>
<comment type="caution">
    <text evidence="8">The sequence shown here is derived from an EMBL/GenBank/DDBJ whole genome shotgun (WGS) entry which is preliminary data.</text>
</comment>
<reference evidence="8" key="1">
    <citation type="submission" date="2023-10" db="EMBL/GenBank/DDBJ databases">
        <title>Genome assembly of Pristionchus species.</title>
        <authorList>
            <person name="Yoshida K."/>
            <person name="Sommer R.J."/>
        </authorList>
    </citation>
    <scope>NUCLEOTIDE SEQUENCE</scope>
    <source>
        <strain evidence="8">RS5133</strain>
    </source>
</reference>
<keyword evidence="3" id="KW-0862">Zinc</keyword>
<gene>
    <name evidence="8" type="ORF">PFISCL1PPCAC_10826</name>
</gene>
<dbReference type="Pfam" id="PF00628">
    <property type="entry name" value="PHD"/>
    <property type="match status" value="1"/>
</dbReference>
<dbReference type="InterPro" id="IPR019786">
    <property type="entry name" value="Zinc_finger_PHD-type_CS"/>
</dbReference>
<evidence type="ECO:0000313" key="8">
    <source>
        <dbReference type="EMBL" id="GMT19529.1"/>
    </source>
</evidence>
<dbReference type="InterPro" id="IPR019787">
    <property type="entry name" value="Znf_PHD-finger"/>
</dbReference>
<dbReference type="GO" id="GO:0008270">
    <property type="term" value="F:zinc ion binding"/>
    <property type="evidence" value="ECO:0007669"/>
    <property type="project" value="UniProtKB-KW"/>
</dbReference>
<dbReference type="GO" id="GO:0006355">
    <property type="term" value="P:regulation of DNA-templated transcription"/>
    <property type="evidence" value="ECO:0007669"/>
    <property type="project" value="TreeGrafter"/>
</dbReference>
<dbReference type="PANTHER" id="PTHR46462:SF3">
    <property type="entry name" value="UPSET, ISOFORM A"/>
    <property type="match status" value="1"/>
</dbReference>
<evidence type="ECO:0000256" key="6">
    <source>
        <dbReference type="SAM" id="MobiDB-lite"/>
    </source>
</evidence>
<evidence type="ECO:0000313" key="9">
    <source>
        <dbReference type="Proteomes" id="UP001432322"/>
    </source>
</evidence>
<dbReference type="GO" id="GO:0006325">
    <property type="term" value="P:chromatin organization"/>
    <property type="evidence" value="ECO:0007669"/>
    <property type="project" value="UniProtKB-KW"/>
</dbReference>
<dbReference type="InterPro" id="IPR011011">
    <property type="entry name" value="Znf_FYVE_PHD"/>
</dbReference>
<dbReference type="AlphaFoldDB" id="A0AAV5VMA1"/>
<dbReference type="GO" id="GO:0070210">
    <property type="term" value="C:Rpd3L-Expanded complex"/>
    <property type="evidence" value="ECO:0007669"/>
    <property type="project" value="TreeGrafter"/>
</dbReference>
<dbReference type="InterPro" id="IPR013083">
    <property type="entry name" value="Znf_RING/FYVE/PHD"/>
</dbReference>
<accession>A0AAV5VMA1</accession>
<keyword evidence="1" id="KW-0479">Metal-binding</keyword>
<dbReference type="EMBL" id="BTSY01000003">
    <property type="protein sequence ID" value="GMT19529.1"/>
    <property type="molecule type" value="Genomic_DNA"/>
</dbReference>
<dbReference type="PROSITE" id="PS01359">
    <property type="entry name" value="ZF_PHD_1"/>
    <property type="match status" value="1"/>
</dbReference>
<proteinExistence type="predicted"/>
<dbReference type="InterPro" id="IPR001965">
    <property type="entry name" value="Znf_PHD"/>
</dbReference>
<dbReference type="PANTHER" id="PTHR46462">
    <property type="entry name" value="UPSET, ISOFORM A"/>
    <property type="match status" value="1"/>
</dbReference>